<feature type="active site" evidence="4">
    <location>
        <position position="29"/>
    </location>
</feature>
<evidence type="ECO:0000259" key="7">
    <source>
        <dbReference type="PROSITE" id="PS51160"/>
    </source>
</evidence>
<organism evidence="8 9">
    <name type="scientific">Candidatus Desulfaltia bathyphila</name>
    <dbReference type="NCBI Taxonomy" id="2841697"/>
    <lineage>
        <taxon>Bacteria</taxon>
        <taxon>Pseudomonadati</taxon>
        <taxon>Thermodesulfobacteriota</taxon>
        <taxon>Desulfobacteria</taxon>
        <taxon>Desulfobacterales</taxon>
        <taxon>Desulfobacterales incertae sedis</taxon>
        <taxon>Candidatus Desulfaltia</taxon>
    </lineage>
</organism>
<proteinExistence type="inferred from homology"/>
<dbReference type="InterPro" id="IPR036046">
    <property type="entry name" value="Acylphosphatase-like_dom_sf"/>
</dbReference>
<protein>
    <recommendedName>
        <fullName evidence="2 4">Acylphosphatase</fullName>
        <ecNumber evidence="2 4">3.6.1.7</ecNumber>
    </recommendedName>
</protein>
<dbReference type="EMBL" id="JACNLL010000037">
    <property type="protein sequence ID" value="MBC8199157.1"/>
    <property type="molecule type" value="Genomic_DNA"/>
</dbReference>
<dbReference type="PANTHER" id="PTHR47268">
    <property type="entry name" value="ACYLPHOSPHATASE"/>
    <property type="match status" value="1"/>
</dbReference>
<comment type="catalytic activity">
    <reaction evidence="3 4 5">
        <text>an acyl phosphate + H2O = a carboxylate + phosphate + H(+)</text>
        <dbReference type="Rhea" id="RHEA:14965"/>
        <dbReference type="ChEBI" id="CHEBI:15377"/>
        <dbReference type="ChEBI" id="CHEBI:15378"/>
        <dbReference type="ChEBI" id="CHEBI:29067"/>
        <dbReference type="ChEBI" id="CHEBI:43474"/>
        <dbReference type="ChEBI" id="CHEBI:59918"/>
        <dbReference type="EC" id="3.6.1.7"/>
    </reaction>
</comment>
<evidence type="ECO:0000313" key="8">
    <source>
        <dbReference type="EMBL" id="MBC8199157.1"/>
    </source>
</evidence>
<dbReference type="PROSITE" id="PS00150">
    <property type="entry name" value="ACYLPHOSPHATASE_1"/>
    <property type="match status" value="1"/>
</dbReference>
<name>A0A8J6N790_9BACT</name>
<dbReference type="InterPro" id="IPR017968">
    <property type="entry name" value="Acylphosphatase_CS"/>
</dbReference>
<comment type="similarity">
    <text evidence="1 6">Belongs to the acylphosphatase family.</text>
</comment>
<evidence type="ECO:0000256" key="5">
    <source>
        <dbReference type="RuleBase" id="RU000553"/>
    </source>
</evidence>
<evidence type="ECO:0000256" key="3">
    <source>
        <dbReference type="ARBA" id="ARBA00047645"/>
    </source>
</evidence>
<dbReference type="AlphaFoldDB" id="A0A8J6N790"/>
<keyword evidence="4 5" id="KW-0378">Hydrolase</keyword>
<dbReference type="Gene3D" id="3.30.70.100">
    <property type="match status" value="1"/>
</dbReference>
<dbReference type="PROSITE" id="PS51160">
    <property type="entry name" value="ACYLPHOSPHATASE_3"/>
    <property type="match status" value="1"/>
</dbReference>
<dbReference type="PRINTS" id="PR00112">
    <property type="entry name" value="ACYLPHPHTASE"/>
</dbReference>
<sequence length="101" mass="11470">MNVEEKISSDKKIRAHAVIAGRVQGVFFRMETKRAADHAGVFGWVRNKRDGNVEALFEGDEGSVKLVLEWCKEGPPLACVKSVDVEFEDYKGEFKEFEITY</sequence>
<dbReference type="EC" id="3.6.1.7" evidence="2 4"/>
<dbReference type="SUPFAM" id="SSF54975">
    <property type="entry name" value="Acylphosphatase/BLUF domain-like"/>
    <property type="match status" value="1"/>
</dbReference>
<evidence type="ECO:0000256" key="6">
    <source>
        <dbReference type="RuleBase" id="RU004168"/>
    </source>
</evidence>
<comment type="caution">
    <text evidence="8">The sequence shown here is derived from an EMBL/GenBank/DDBJ whole genome shotgun (WGS) entry which is preliminary data.</text>
</comment>
<dbReference type="GO" id="GO:0003998">
    <property type="term" value="F:acylphosphatase activity"/>
    <property type="evidence" value="ECO:0007669"/>
    <property type="project" value="UniProtKB-EC"/>
</dbReference>
<dbReference type="PROSITE" id="PS00151">
    <property type="entry name" value="ACYLPHOSPHATASE_2"/>
    <property type="match status" value="1"/>
</dbReference>
<feature type="active site" evidence="4">
    <location>
        <position position="47"/>
    </location>
</feature>
<reference evidence="8 9" key="1">
    <citation type="submission" date="2020-08" db="EMBL/GenBank/DDBJ databases">
        <title>Bridging the membrane lipid divide: bacteria of the FCB group superphylum have the potential to synthesize archaeal ether lipids.</title>
        <authorList>
            <person name="Villanueva L."/>
            <person name="Von Meijenfeldt F.A.B."/>
            <person name="Westbye A.B."/>
            <person name="Yadav S."/>
            <person name="Hopmans E.C."/>
            <person name="Dutilh B.E."/>
            <person name="Sinninghe Damste J.S."/>
        </authorList>
    </citation>
    <scope>NUCLEOTIDE SEQUENCE [LARGE SCALE GENOMIC DNA]</scope>
    <source>
        <strain evidence="8">NIOZ-UU82</strain>
    </source>
</reference>
<accession>A0A8J6N790</accession>
<evidence type="ECO:0000256" key="2">
    <source>
        <dbReference type="ARBA" id="ARBA00012150"/>
    </source>
</evidence>
<dbReference type="Pfam" id="PF00708">
    <property type="entry name" value="Acylphosphatase"/>
    <property type="match status" value="1"/>
</dbReference>
<evidence type="ECO:0000313" key="9">
    <source>
        <dbReference type="Proteomes" id="UP000603545"/>
    </source>
</evidence>
<gene>
    <name evidence="8" type="ORF">H8E80_03805</name>
</gene>
<dbReference type="InterPro" id="IPR001792">
    <property type="entry name" value="Acylphosphatase-like_dom"/>
</dbReference>
<evidence type="ECO:0000256" key="4">
    <source>
        <dbReference type="PROSITE-ProRule" id="PRU00520"/>
    </source>
</evidence>
<dbReference type="InterPro" id="IPR020456">
    <property type="entry name" value="Acylphosphatase"/>
</dbReference>
<dbReference type="PANTHER" id="PTHR47268:SF4">
    <property type="entry name" value="ACYLPHOSPHATASE"/>
    <property type="match status" value="1"/>
</dbReference>
<dbReference type="Proteomes" id="UP000603545">
    <property type="component" value="Unassembled WGS sequence"/>
</dbReference>
<evidence type="ECO:0000256" key="1">
    <source>
        <dbReference type="ARBA" id="ARBA00005614"/>
    </source>
</evidence>
<feature type="domain" description="Acylphosphatase-like" evidence="7">
    <location>
        <begin position="14"/>
        <end position="101"/>
    </location>
</feature>